<dbReference type="PANTHER" id="PTHR11614">
    <property type="entry name" value="PHOSPHOLIPASE-RELATED"/>
    <property type="match status" value="1"/>
</dbReference>
<protein>
    <recommendedName>
        <fullName evidence="1">Serine aminopeptidase S33 domain-containing protein</fullName>
    </recommendedName>
</protein>
<feature type="domain" description="Serine aminopeptidase S33" evidence="1">
    <location>
        <begin position="28"/>
        <end position="281"/>
    </location>
</feature>
<dbReference type="EMBL" id="LKCN02000005">
    <property type="protein sequence ID" value="RCI13721.1"/>
    <property type="molecule type" value="Genomic_DNA"/>
</dbReference>
<gene>
    <name evidence="2" type="ORF">L249_8152</name>
</gene>
<comment type="caution">
    <text evidence="2">The sequence shown here is derived from an EMBL/GenBank/DDBJ whole genome shotgun (WGS) entry which is preliminary data.</text>
</comment>
<keyword evidence="3" id="KW-1185">Reference proteome</keyword>
<evidence type="ECO:0000313" key="2">
    <source>
        <dbReference type="EMBL" id="RCI13721.1"/>
    </source>
</evidence>
<proteinExistence type="predicted"/>
<accession>A0A367LH30</accession>
<dbReference type="Proteomes" id="UP000253664">
    <property type="component" value="Unassembled WGS sequence"/>
</dbReference>
<dbReference type="AlphaFoldDB" id="A0A367LH30"/>
<dbReference type="Pfam" id="PF12146">
    <property type="entry name" value="Hydrolase_4"/>
    <property type="match status" value="1"/>
</dbReference>
<reference evidence="2 3" key="1">
    <citation type="journal article" date="2015" name="BMC Genomics">
        <title>Insights from the genome of Ophiocordyceps polyrhachis-furcata to pathogenicity and host specificity in insect fungi.</title>
        <authorList>
            <person name="Wichadakul D."/>
            <person name="Kobmoo N."/>
            <person name="Ingsriswang S."/>
            <person name="Tangphatsornruang S."/>
            <person name="Chantasingh D."/>
            <person name="Luangsa-ard J.J."/>
            <person name="Eurwilaichitr L."/>
        </authorList>
    </citation>
    <scope>NUCLEOTIDE SEQUENCE [LARGE SCALE GENOMIC DNA]</scope>
    <source>
        <strain evidence="2 3">BCC 54312</strain>
    </source>
</reference>
<dbReference type="InterPro" id="IPR029058">
    <property type="entry name" value="AB_hydrolase_fold"/>
</dbReference>
<sequence length="312" mass="34334">MTTVDEATFEHGGASYYCKTWTPQGVTVKAKLVFVHGFSEHINRYNDFFPLLARHGIQVSSWDQRGWGRSVTKPWQKGLTGPTSEVVADVAAFVRDKFSVADSEGTAASRLPVFVMGHSMGGGEILTLAGDEKYADLVSRVRGWILESPFVGFSPGAAPSSITIFAGRLAGRLLPRQQMKHVVNPELLTRDADVVESVRDDPLCHDTGTLEGLASMLDRTEMLSSGRVRFGKQVRSILLTHGTQDGICSCDAAVKFVEGQDAVEDKTSKLYDGAYHQLHADHCKDDFAKDVVDWILQRCGDEQEEEQLEAKL</sequence>
<dbReference type="STRING" id="1330021.A0A367LH30"/>
<name>A0A367LH30_9HYPO</name>
<organism evidence="2 3">
    <name type="scientific">Ophiocordyceps polyrhachis-furcata BCC 54312</name>
    <dbReference type="NCBI Taxonomy" id="1330021"/>
    <lineage>
        <taxon>Eukaryota</taxon>
        <taxon>Fungi</taxon>
        <taxon>Dikarya</taxon>
        <taxon>Ascomycota</taxon>
        <taxon>Pezizomycotina</taxon>
        <taxon>Sordariomycetes</taxon>
        <taxon>Hypocreomycetidae</taxon>
        <taxon>Hypocreales</taxon>
        <taxon>Ophiocordycipitaceae</taxon>
        <taxon>Ophiocordyceps</taxon>
    </lineage>
</organism>
<dbReference type="SUPFAM" id="SSF53474">
    <property type="entry name" value="alpha/beta-Hydrolases"/>
    <property type="match status" value="1"/>
</dbReference>
<evidence type="ECO:0000313" key="3">
    <source>
        <dbReference type="Proteomes" id="UP000253664"/>
    </source>
</evidence>
<dbReference type="InterPro" id="IPR051044">
    <property type="entry name" value="MAG_DAG_Lipase"/>
</dbReference>
<evidence type="ECO:0000259" key="1">
    <source>
        <dbReference type="Pfam" id="PF12146"/>
    </source>
</evidence>
<dbReference type="OrthoDB" id="10249433at2759"/>
<dbReference type="InterPro" id="IPR022742">
    <property type="entry name" value="Hydrolase_4"/>
</dbReference>
<dbReference type="Gene3D" id="3.40.50.1820">
    <property type="entry name" value="alpha/beta hydrolase"/>
    <property type="match status" value="1"/>
</dbReference>